<dbReference type="Gene3D" id="1.10.132.120">
    <property type="match status" value="1"/>
</dbReference>
<dbReference type="InterPro" id="IPR035447">
    <property type="entry name" value="DNA_topo_I_N_sf"/>
</dbReference>
<gene>
    <name evidence="4" type="ORF">DFR52_102140</name>
</gene>
<dbReference type="EMBL" id="QGTR01000002">
    <property type="protein sequence ID" value="PWW01478.1"/>
    <property type="molecule type" value="Genomic_DNA"/>
</dbReference>
<evidence type="ECO:0000259" key="2">
    <source>
        <dbReference type="Pfam" id="PF01028"/>
    </source>
</evidence>
<evidence type="ECO:0000259" key="3">
    <source>
        <dbReference type="Pfam" id="PF21338"/>
    </source>
</evidence>
<feature type="region of interest" description="Disordered" evidence="1">
    <location>
        <begin position="322"/>
        <end position="345"/>
    </location>
</feature>
<proteinExistence type="predicted"/>
<dbReference type="InterPro" id="IPR014711">
    <property type="entry name" value="TopoI_cat_a-hlx-sub_euk"/>
</dbReference>
<accession>A0A317PN48</accession>
<dbReference type="PROSITE" id="PS52038">
    <property type="entry name" value="TOPO_IB_2"/>
    <property type="match status" value="1"/>
</dbReference>
<evidence type="ECO:0000256" key="1">
    <source>
        <dbReference type="SAM" id="MobiDB-lite"/>
    </source>
</evidence>
<dbReference type="Gene3D" id="3.90.15.10">
    <property type="entry name" value="Topoisomerase I, Chain A, domain 3"/>
    <property type="match status" value="1"/>
</dbReference>
<dbReference type="RefSeq" id="WP_110031289.1">
    <property type="nucleotide sequence ID" value="NZ_QGTR01000002.1"/>
</dbReference>
<sequence length="345" mass="38823">MQAELKYVSDTEPGIRRLRRGRGHCFVLPDGQLLKDERLRSRIRALGIPPAYQEVWICLDENGHIQATGVDARGRKQYRYHPEWEAARSRHKFAQLPGFGAALPRIRRQIRRDLETELPAENAILAAMLALIDEAHIRVGSKIYVKQNRTYGAATLLKRHVDLGEAGSIRVRFPAKGGRRDEYLVESRLLHDALDGIADLDGRELFSWRGEDGQKHEIDSGRLNRYLGRISGGDFTAKTFRTWAGSLAAFRQARQAAGQERRPTIKEMCEAAARDLHNTPAICRSSYVHPAVLDLAEDVSPLTSLPAQPGRRRGLKAEEGRFLAFLDGGPRSPRPESRRGDDARD</sequence>
<dbReference type="InterPro" id="IPR049331">
    <property type="entry name" value="Top1B_N_bact"/>
</dbReference>
<comment type="caution">
    <text evidence="4">The sequence shown here is derived from an EMBL/GenBank/DDBJ whole genome shotgun (WGS) entry which is preliminary data.</text>
</comment>
<organism evidence="4 5">
    <name type="scientific">Hoeflea marina</name>
    <dbReference type="NCBI Taxonomy" id="274592"/>
    <lineage>
        <taxon>Bacteria</taxon>
        <taxon>Pseudomonadati</taxon>
        <taxon>Pseudomonadota</taxon>
        <taxon>Alphaproteobacteria</taxon>
        <taxon>Hyphomicrobiales</taxon>
        <taxon>Rhizobiaceae</taxon>
        <taxon>Hoeflea</taxon>
    </lineage>
</organism>
<dbReference type="AlphaFoldDB" id="A0A317PN48"/>
<dbReference type="Pfam" id="PF01028">
    <property type="entry name" value="Topoisom_I"/>
    <property type="match status" value="1"/>
</dbReference>
<dbReference type="GO" id="GO:0003677">
    <property type="term" value="F:DNA binding"/>
    <property type="evidence" value="ECO:0007669"/>
    <property type="project" value="InterPro"/>
</dbReference>
<evidence type="ECO:0000313" key="5">
    <source>
        <dbReference type="Proteomes" id="UP000246352"/>
    </source>
</evidence>
<dbReference type="SUPFAM" id="SSF56349">
    <property type="entry name" value="DNA breaking-rejoining enzymes"/>
    <property type="match status" value="1"/>
</dbReference>
<dbReference type="InterPro" id="IPR011010">
    <property type="entry name" value="DNA_brk_join_enz"/>
</dbReference>
<dbReference type="Pfam" id="PF21338">
    <property type="entry name" value="Top1B_N_bact"/>
    <property type="match status" value="1"/>
</dbReference>
<dbReference type="SUPFAM" id="SSF55869">
    <property type="entry name" value="DNA topoisomerase I domain"/>
    <property type="match status" value="1"/>
</dbReference>
<protein>
    <submittedName>
        <fullName evidence="4">DNA topoisomerase-1</fullName>
    </submittedName>
</protein>
<name>A0A317PN48_9HYPH</name>
<dbReference type="Proteomes" id="UP000246352">
    <property type="component" value="Unassembled WGS sequence"/>
</dbReference>
<evidence type="ECO:0000313" key="4">
    <source>
        <dbReference type="EMBL" id="PWW01478.1"/>
    </source>
</evidence>
<feature type="domain" description="DNA topoisomerase IB N-terminal" evidence="3">
    <location>
        <begin position="24"/>
        <end position="71"/>
    </location>
</feature>
<keyword evidence="4" id="KW-0413">Isomerase</keyword>
<dbReference type="OrthoDB" id="9778962at2"/>
<reference evidence="4 5" key="1">
    <citation type="submission" date="2018-05" db="EMBL/GenBank/DDBJ databases">
        <title>Genomic Encyclopedia of Type Strains, Phase IV (KMG-IV): sequencing the most valuable type-strain genomes for metagenomic binning, comparative biology and taxonomic classification.</title>
        <authorList>
            <person name="Goeker M."/>
        </authorList>
    </citation>
    <scope>NUCLEOTIDE SEQUENCE [LARGE SCALE GENOMIC DNA]</scope>
    <source>
        <strain evidence="4 5">DSM 16791</strain>
    </source>
</reference>
<dbReference type="Gene3D" id="3.30.66.10">
    <property type="entry name" value="DNA topoisomerase I domain"/>
    <property type="match status" value="1"/>
</dbReference>
<dbReference type="GO" id="GO:0006265">
    <property type="term" value="P:DNA topological change"/>
    <property type="evidence" value="ECO:0007669"/>
    <property type="project" value="InterPro"/>
</dbReference>
<feature type="domain" description="DNA topoisomerase I catalytic core eukaryotic-type" evidence="2">
    <location>
        <begin position="87"/>
        <end position="262"/>
    </location>
</feature>
<feature type="compositionally biased region" description="Basic and acidic residues" evidence="1">
    <location>
        <begin position="333"/>
        <end position="345"/>
    </location>
</feature>
<dbReference type="InterPro" id="IPR013500">
    <property type="entry name" value="TopoI_cat_euk"/>
</dbReference>
<dbReference type="GO" id="GO:0003917">
    <property type="term" value="F:DNA topoisomerase type I (single strand cut, ATP-independent) activity"/>
    <property type="evidence" value="ECO:0007669"/>
    <property type="project" value="InterPro"/>
</dbReference>
<keyword evidence="5" id="KW-1185">Reference proteome</keyword>